<dbReference type="OrthoDB" id="1493774at2"/>
<dbReference type="EMBL" id="SACK01000001">
    <property type="protein sequence ID" value="RVU02846.1"/>
    <property type="molecule type" value="Genomic_DNA"/>
</dbReference>
<organism evidence="2 3">
    <name type="scientific">Mucilaginibacter limnophilus</name>
    <dbReference type="NCBI Taxonomy" id="1932778"/>
    <lineage>
        <taxon>Bacteria</taxon>
        <taxon>Pseudomonadati</taxon>
        <taxon>Bacteroidota</taxon>
        <taxon>Sphingobacteriia</taxon>
        <taxon>Sphingobacteriales</taxon>
        <taxon>Sphingobacteriaceae</taxon>
        <taxon>Mucilaginibacter</taxon>
    </lineage>
</organism>
<evidence type="ECO:0000313" key="3">
    <source>
        <dbReference type="Proteomes" id="UP000282759"/>
    </source>
</evidence>
<name>A0A437MZ04_9SPHI</name>
<evidence type="ECO:0000256" key="1">
    <source>
        <dbReference type="SAM" id="Phobius"/>
    </source>
</evidence>
<dbReference type="Proteomes" id="UP000282759">
    <property type="component" value="Unassembled WGS sequence"/>
</dbReference>
<dbReference type="RefSeq" id="WP_127703212.1">
    <property type="nucleotide sequence ID" value="NZ_SACK01000001.1"/>
</dbReference>
<evidence type="ECO:0000313" key="2">
    <source>
        <dbReference type="EMBL" id="RVU02846.1"/>
    </source>
</evidence>
<keyword evidence="1" id="KW-1133">Transmembrane helix</keyword>
<dbReference type="InterPro" id="IPR008620">
    <property type="entry name" value="FixH"/>
</dbReference>
<keyword evidence="1" id="KW-0812">Transmembrane</keyword>
<sequence>MITDEKSNWGKYLLLGMASFMLFIIVLVFMMFKQPADDFDPRYYEHGLNYDTEFTKERNVLVDKVEPFIKTTVDGCTIDFKGNVTGTITFARPSDKKMDRGFIVNNNSHFITPANIATGKWQLTINWKQNGKEYLHKKDIYIP</sequence>
<reference evidence="2 3" key="1">
    <citation type="submission" date="2019-01" db="EMBL/GenBank/DDBJ databases">
        <authorList>
            <person name="Chen W.-M."/>
        </authorList>
    </citation>
    <scope>NUCLEOTIDE SEQUENCE [LARGE SCALE GENOMIC DNA]</scope>
    <source>
        <strain evidence="2 3">YBJ-36</strain>
    </source>
</reference>
<protein>
    <submittedName>
        <fullName evidence="2">Nitrogen fixation protein FixH</fullName>
    </submittedName>
</protein>
<dbReference type="Pfam" id="PF05751">
    <property type="entry name" value="FixH"/>
    <property type="match status" value="1"/>
</dbReference>
<feature type="transmembrane region" description="Helical" evidence="1">
    <location>
        <begin position="12"/>
        <end position="32"/>
    </location>
</feature>
<keyword evidence="1" id="KW-0472">Membrane</keyword>
<comment type="caution">
    <text evidence="2">The sequence shown here is derived from an EMBL/GenBank/DDBJ whole genome shotgun (WGS) entry which is preliminary data.</text>
</comment>
<accession>A0A437MZ04</accession>
<keyword evidence="3" id="KW-1185">Reference proteome</keyword>
<proteinExistence type="predicted"/>
<gene>
    <name evidence="2" type="ORF">EOD41_02610</name>
</gene>
<dbReference type="AlphaFoldDB" id="A0A437MZ04"/>